<dbReference type="SUPFAM" id="SSF47090">
    <property type="entry name" value="PGBD-like"/>
    <property type="match status" value="1"/>
</dbReference>
<proteinExistence type="predicted"/>
<name>A0A2H0RIC5_9BACT</name>
<feature type="domain" description="MurNAc-LAA" evidence="2">
    <location>
        <begin position="75"/>
        <end position="291"/>
    </location>
</feature>
<sequence>MERIKKKRRGNKNKKVGGLNSSFFVAVVILFVLFLYSLGMSGVSYNLRQLAGLFYAETITPEGLKESYKERPLRVVIVPGHDNVSKGSHFRGLNESDLNIELAYKLLEILSLDPKFHVWVSREQDGEYADWFRKYKEENQDDINTFIKERRSVWNDAANLGFVDRHVAVERSDAPSRVAFDLYAMNKYAAENEIDVLLHIHWNDYAGRKGNTSGKYSGFSIYVPEYQMPNSRASIALAEALRDRLSQFFAKSNMPLEEGTIIEDQELIAVGSNASQKKASILIEYGYIYESQFLDKELRSLILSELAHQTYFGILDFFEEGRKPDGRLGALLPYEWKGSIPQNARDSKDVLSMQVAMAKEGVYPPSGKTLTDCPISGNFGPCTKTALAKFQEKHGSKILSPLNLVNGTGVVGDMTILVLNELYGR</sequence>
<keyword evidence="1" id="KW-0472">Membrane</keyword>
<feature type="transmembrane region" description="Helical" evidence="1">
    <location>
        <begin position="21"/>
        <end position="39"/>
    </location>
</feature>
<gene>
    <name evidence="3" type="ORF">COV07_04410</name>
</gene>
<dbReference type="GO" id="GO:0008745">
    <property type="term" value="F:N-acetylmuramoyl-L-alanine amidase activity"/>
    <property type="evidence" value="ECO:0007669"/>
    <property type="project" value="InterPro"/>
</dbReference>
<dbReference type="InterPro" id="IPR002508">
    <property type="entry name" value="MurNAc-LAA_cat"/>
</dbReference>
<dbReference type="Pfam" id="PF01520">
    <property type="entry name" value="Amidase_3"/>
    <property type="match status" value="1"/>
</dbReference>
<dbReference type="Gene3D" id="1.10.101.10">
    <property type="entry name" value="PGBD-like superfamily/PGBD"/>
    <property type="match status" value="1"/>
</dbReference>
<reference evidence="3 4" key="1">
    <citation type="submission" date="2017-09" db="EMBL/GenBank/DDBJ databases">
        <title>Depth-based differentiation of microbial function through sediment-hosted aquifers and enrichment of novel symbionts in the deep terrestrial subsurface.</title>
        <authorList>
            <person name="Probst A.J."/>
            <person name="Ladd B."/>
            <person name="Jarett J.K."/>
            <person name="Geller-Mcgrath D.E."/>
            <person name="Sieber C.M."/>
            <person name="Emerson J.B."/>
            <person name="Anantharaman K."/>
            <person name="Thomas B.C."/>
            <person name="Malmstrom R."/>
            <person name="Stieglmeier M."/>
            <person name="Klingl A."/>
            <person name="Woyke T."/>
            <person name="Ryan C.M."/>
            <person name="Banfield J.F."/>
        </authorList>
    </citation>
    <scope>NUCLEOTIDE SEQUENCE [LARGE SCALE GENOMIC DNA]</scope>
    <source>
        <strain evidence="3">CG10_big_fil_rev_8_21_14_0_10_45_14</strain>
    </source>
</reference>
<dbReference type="InterPro" id="IPR036366">
    <property type="entry name" value="PGBDSf"/>
</dbReference>
<evidence type="ECO:0000259" key="2">
    <source>
        <dbReference type="Pfam" id="PF01520"/>
    </source>
</evidence>
<accession>A0A2H0RIC5</accession>
<dbReference type="Gene3D" id="3.40.630.40">
    <property type="entry name" value="Zn-dependent exopeptidases"/>
    <property type="match status" value="1"/>
</dbReference>
<protein>
    <recommendedName>
        <fullName evidence="2">MurNAc-LAA domain-containing protein</fullName>
    </recommendedName>
</protein>
<keyword evidence="1" id="KW-0812">Transmembrane</keyword>
<evidence type="ECO:0000256" key="1">
    <source>
        <dbReference type="SAM" id="Phobius"/>
    </source>
</evidence>
<dbReference type="GO" id="GO:0009253">
    <property type="term" value="P:peptidoglycan catabolic process"/>
    <property type="evidence" value="ECO:0007669"/>
    <property type="project" value="InterPro"/>
</dbReference>
<dbReference type="InterPro" id="IPR036365">
    <property type="entry name" value="PGBD-like_sf"/>
</dbReference>
<organism evidence="3 4">
    <name type="scientific">Candidatus Vogelbacteria bacterium CG10_big_fil_rev_8_21_14_0_10_45_14</name>
    <dbReference type="NCBI Taxonomy" id="1975042"/>
    <lineage>
        <taxon>Bacteria</taxon>
        <taxon>Candidatus Vogeliibacteriota</taxon>
    </lineage>
</organism>
<comment type="caution">
    <text evidence="3">The sequence shown here is derived from an EMBL/GenBank/DDBJ whole genome shotgun (WGS) entry which is preliminary data.</text>
</comment>
<keyword evidence="1" id="KW-1133">Transmembrane helix</keyword>
<evidence type="ECO:0000313" key="3">
    <source>
        <dbReference type="EMBL" id="PIR46311.1"/>
    </source>
</evidence>
<dbReference type="Proteomes" id="UP000230833">
    <property type="component" value="Unassembled WGS sequence"/>
</dbReference>
<evidence type="ECO:0000313" key="4">
    <source>
        <dbReference type="Proteomes" id="UP000230833"/>
    </source>
</evidence>
<dbReference type="AlphaFoldDB" id="A0A2H0RIC5"/>
<dbReference type="SUPFAM" id="SSF53187">
    <property type="entry name" value="Zn-dependent exopeptidases"/>
    <property type="match status" value="1"/>
</dbReference>
<dbReference type="EMBL" id="PCYL01000047">
    <property type="protein sequence ID" value="PIR46311.1"/>
    <property type="molecule type" value="Genomic_DNA"/>
</dbReference>